<evidence type="ECO:0000313" key="2">
    <source>
        <dbReference type="Proteomes" id="UP000094056"/>
    </source>
</evidence>
<proteinExistence type="predicted"/>
<organism evidence="1 2">
    <name type="scientific">Candidatus Scalindua rubra</name>
    <dbReference type="NCBI Taxonomy" id="1872076"/>
    <lineage>
        <taxon>Bacteria</taxon>
        <taxon>Pseudomonadati</taxon>
        <taxon>Planctomycetota</taxon>
        <taxon>Candidatus Brocadiia</taxon>
        <taxon>Candidatus Brocadiales</taxon>
        <taxon>Candidatus Scalinduaceae</taxon>
        <taxon>Candidatus Scalindua</taxon>
    </lineage>
</organism>
<dbReference type="EMBL" id="MAYW01000051">
    <property type="protein sequence ID" value="ODS32724.1"/>
    <property type="molecule type" value="Genomic_DNA"/>
</dbReference>
<dbReference type="Proteomes" id="UP000094056">
    <property type="component" value="Unassembled WGS sequence"/>
</dbReference>
<name>A0A1E3XCN0_9BACT</name>
<comment type="caution">
    <text evidence="1">The sequence shown here is derived from an EMBL/GenBank/DDBJ whole genome shotgun (WGS) entry which is preliminary data.</text>
</comment>
<accession>A0A1E3XCN0</accession>
<protein>
    <submittedName>
        <fullName evidence="1">Uncharacterized protein</fullName>
    </submittedName>
</protein>
<evidence type="ECO:0000313" key="1">
    <source>
        <dbReference type="EMBL" id="ODS32724.1"/>
    </source>
</evidence>
<sequence>MTELLEKAFEEASKLSELEQNALARWLIDEIISERKWEKAFAESEDVLDKLADEAIEEHAQGKTKPLDIN</sequence>
<dbReference type="AlphaFoldDB" id="A0A1E3XCN0"/>
<reference evidence="1 2" key="1">
    <citation type="submission" date="2016-07" db="EMBL/GenBank/DDBJ databases">
        <title>Draft genome of Scalindua rubra, obtained from a brine-seawater interface in the Red Sea, sheds light on salt adaptation in anammox bacteria.</title>
        <authorList>
            <person name="Speth D.R."/>
            <person name="Lagkouvardos I."/>
            <person name="Wang Y."/>
            <person name="Qian P.-Y."/>
            <person name="Dutilh B.E."/>
            <person name="Jetten M.S."/>
        </authorList>
    </citation>
    <scope>NUCLEOTIDE SEQUENCE [LARGE SCALE GENOMIC DNA]</scope>
    <source>
        <strain evidence="1">BSI-1</strain>
    </source>
</reference>
<gene>
    <name evidence="1" type="ORF">SCARUB_02164</name>
</gene>